<dbReference type="AlphaFoldDB" id="A0A9N9YPA3"/>
<feature type="transmembrane region" description="Helical" evidence="6">
    <location>
        <begin position="255"/>
        <end position="273"/>
    </location>
</feature>
<proteinExistence type="predicted"/>
<feature type="transmembrane region" description="Helical" evidence="6">
    <location>
        <begin position="285"/>
        <end position="306"/>
    </location>
</feature>
<accession>A0A9N9YPA3</accession>
<keyword evidence="6" id="KW-0472">Membrane</keyword>
<dbReference type="PANTHER" id="PTHR46910:SF37">
    <property type="entry name" value="ZN(II)2CYS6 TRANSCRIPTION FACTOR (EUROFUNG)"/>
    <property type="match status" value="1"/>
</dbReference>
<organism evidence="8 9">
    <name type="scientific">Clonostachys rhizophaga</name>
    <dbReference type="NCBI Taxonomy" id="160324"/>
    <lineage>
        <taxon>Eukaryota</taxon>
        <taxon>Fungi</taxon>
        <taxon>Dikarya</taxon>
        <taxon>Ascomycota</taxon>
        <taxon>Pezizomycotina</taxon>
        <taxon>Sordariomycetes</taxon>
        <taxon>Hypocreomycetidae</taxon>
        <taxon>Hypocreales</taxon>
        <taxon>Bionectriaceae</taxon>
        <taxon>Clonostachys</taxon>
    </lineage>
</organism>
<keyword evidence="9" id="KW-1185">Reference proteome</keyword>
<keyword evidence="3" id="KW-0238">DNA-binding</keyword>
<keyword evidence="2" id="KW-0805">Transcription regulation</keyword>
<dbReference type="GO" id="GO:0005634">
    <property type="term" value="C:nucleus"/>
    <property type="evidence" value="ECO:0007669"/>
    <property type="project" value="UniProtKB-SubCell"/>
</dbReference>
<keyword evidence="5" id="KW-0539">Nucleus</keyword>
<evidence type="ECO:0000256" key="1">
    <source>
        <dbReference type="ARBA" id="ARBA00004123"/>
    </source>
</evidence>
<dbReference type="InterPro" id="IPR007219">
    <property type="entry name" value="XnlR_reg_dom"/>
</dbReference>
<feature type="domain" description="Xylanolytic transcriptional activator regulatory" evidence="7">
    <location>
        <begin position="65"/>
        <end position="225"/>
    </location>
</feature>
<protein>
    <recommendedName>
        <fullName evidence="7">Xylanolytic transcriptional activator regulatory domain-containing protein</fullName>
    </recommendedName>
</protein>
<dbReference type="CDD" id="cd12148">
    <property type="entry name" value="fungal_TF_MHR"/>
    <property type="match status" value="1"/>
</dbReference>
<dbReference type="PANTHER" id="PTHR46910">
    <property type="entry name" value="TRANSCRIPTION FACTOR PDR1"/>
    <property type="match status" value="1"/>
</dbReference>
<evidence type="ECO:0000313" key="8">
    <source>
        <dbReference type="EMBL" id="CAH0025677.1"/>
    </source>
</evidence>
<evidence type="ECO:0000259" key="7">
    <source>
        <dbReference type="Pfam" id="PF04082"/>
    </source>
</evidence>
<dbReference type="EMBL" id="CABFNQ020000715">
    <property type="protein sequence ID" value="CAH0025677.1"/>
    <property type="molecule type" value="Genomic_DNA"/>
</dbReference>
<dbReference type="OrthoDB" id="4116913at2759"/>
<name>A0A9N9YPA3_9HYPO</name>
<dbReference type="Proteomes" id="UP000696573">
    <property type="component" value="Unassembled WGS sequence"/>
</dbReference>
<dbReference type="InterPro" id="IPR050987">
    <property type="entry name" value="AtrR-like"/>
</dbReference>
<keyword evidence="4" id="KW-0804">Transcription</keyword>
<dbReference type="GO" id="GO:0003700">
    <property type="term" value="F:DNA-binding transcription factor activity"/>
    <property type="evidence" value="ECO:0007669"/>
    <property type="project" value="InterPro"/>
</dbReference>
<comment type="caution">
    <text evidence="8">The sequence shown here is derived from an EMBL/GenBank/DDBJ whole genome shotgun (WGS) entry which is preliminary data.</text>
</comment>
<dbReference type="GO" id="GO:0006351">
    <property type="term" value="P:DNA-templated transcription"/>
    <property type="evidence" value="ECO:0007669"/>
    <property type="project" value="InterPro"/>
</dbReference>
<comment type="subcellular location">
    <subcellularLocation>
        <location evidence="1">Nucleus</location>
    </subcellularLocation>
</comment>
<evidence type="ECO:0000256" key="4">
    <source>
        <dbReference type="ARBA" id="ARBA00023163"/>
    </source>
</evidence>
<keyword evidence="6" id="KW-1133">Transmembrane helix</keyword>
<reference evidence="8" key="1">
    <citation type="submission" date="2021-10" db="EMBL/GenBank/DDBJ databases">
        <authorList>
            <person name="Piombo E."/>
        </authorList>
    </citation>
    <scope>NUCLEOTIDE SEQUENCE</scope>
</reference>
<dbReference type="GO" id="GO:0008270">
    <property type="term" value="F:zinc ion binding"/>
    <property type="evidence" value="ECO:0007669"/>
    <property type="project" value="InterPro"/>
</dbReference>
<dbReference type="Pfam" id="PF04082">
    <property type="entry name" value="Fungal_trans"/>
    <property type="match status" value="1"/>
</dbReference>
<dbReference type="GO" id="GO:0003677">
    <property type="term" value="F:DNA binding"/>
    <property type="evidence" value="ECO:0007669"/>
    <property type="project" value="UniProtKB-KW"/>
</dbReference>
<keyword evidence="6" id="KW-0812">Transmembrane</keyword>
<evidence type="ECO:0000256" key="3">
    <source>
        <dbReference type="ARBA" id="ARBA00023125"/>
    </source>
</evidence>
<evidence type="ECO:0000256" key="2">
    <source>
        <dbReference type="ARBA" id="ARBA00023015"/>
    </source>
</evidence>
<evidence type="ECO:0000256" key="5">
    <source>
        <dbReference type="ARBA" id="ARBA00023242"/>
    </source>
</evidence>
<evidence type="ECO:0000313" key="9">
    <source>
        <dbReference type="Proteomes" id="UP000696573"/>
    </source>
</evidence>
<evidence type="ECO:0000256" key="6">
    <source>
        <dbReference type="SAM" id="Phobius"/>
    </source>
</evidence>
<feature type="transmembrane region" description="Helical" evidence="6">
    <location>
        <begin position="77"/>
        <end position="93"/>
    </location>
</feature>
<gene>
    <name evidence="8" type="ORF">CRHIZ90672A_00008378</name>
</gene>
<sequence>MAQNHDIRLFQEDELRAAIQAYFYDQPPSDSGWYMAVKIILAHTLRKRNRMGNSFEYEKYLQNAMGKVQDVILQRPTVLHVGALLSMVLYFVFTWENHIAITLLSLTVQPILLSGYHRSNDHPGLTAAESLHRRRLFWQAYIVDHDLMLRTGEASTHRRQLPDEHPPGGYGMYYYPNNVSLNFFRQQVRLAQIQGRICSSLHSGNTTPSESQIDQLDGELQEWRDSIPEMIRPEPTEAPVDADYSRLMCLTTLHFTYFQLIFAIHSVAFRLRAADEGSEAESGAIMPSVALCVVAWSVDILFISILQNKTTQRASQDLQLINNIVSLFERYDPNHQSAFSYHIIKALATVASRALQNGARLSPDCITPRSTGMTQTAVVASTALTSNNIDNIAVPMPSPLRGESLVSAEQEQMNLDDLNLTNDGGWFTGLLDWNIPLDYQPEVWQDFSSFDAEDEE</sequence>